<keyword evidence="5" id="KW-1185">Reference proteome</keyword>
<dbReference type="Proteomes" id="UP000184932">
    <property type="component" value="Unassembled WGS sequence"/>
</dbReference>
<dbReference type="STRING" id="1217970.SAMN05444002_4047"/>
<evidence type="ECO:0000259" key="3">
    <source>
        <dbReference type="Pfam" id="PF13649"/>
    </source>
</evidence>
<dbReference type="GO" id="GO:0008168">
    <property type="term" value="F:methyltransferase activity"/>
    <property type="evidence" value="ECO:0007669"/>
    <property type="project" value="UniProtKB-KW"/>
</dbReference>
<evidence type="ECO:0000256" key="2">
    <source>
        <dbReference type="ARBA" id="ARBA00022679"/>
    </source>
</evidence>
<dbReference type="SUPFAM" id="SSF53335">
    <property type="entry name" value="S-adenosyl-L-methionine-dependent methyltransferases"/>
    <property type="match status" value="1"/>
</dbReference>
<keyword evidence="2 4" id="KW-0808">Transferase</keyword>
<dbReference type="RefSeq" id="WP_074258181.1">
    <property type="nucleotide sequence ID" value="NZ_FSRL01000002.1"/>
</dbReference>
<dbReference type="InterPro" id="IPR029063">
    <property type="entry name" value="SAM-dependent_MTases_sf"/>
</dbReference>
<dbReference type="EMBL" id="FSRL01000002">
    <property type="protein sequence ID" value="SIO32948.1"/>
    <property type="molecule type" value="Genomic_DNA"/>
</dbReference>
<dbReference type="CDD" id="cd02440">
    <property type="entry name" value="AdoMet_MTases"/>
    <property type="match status" value="1"/>
</dbReference>
<reference evidence="5" key="1">
    <citation type="submission" date="2016-11" db="EMBL/GenBank/DDBJ databases">
        <authorList>
            <person name="Varghese N."/>
            <person name="Submissions S."/>
        </authorList>
    </citation>
    <scope>NUCLEOTIDE SEQUENCE [LARGE SCALE GENOMIC DNA]</scope>
    <source>
        <strain evidence="5">DSM 29440</strain>
    </source>
</reference>
<evidence type="ECO:0000256" key="1">
    <source>
        <dbReference type="ARBA" id="ARBA00022603"/>
    </source>
</evidence>
<dbReference type="InterPro" id="IPR041698">
    <property type="entry name" value="Methyltransf_25"/>
</dbReference>
<protein>
    <submittedName>
        <fullName evidence="4">Methyltransferase domain-containing protein</fullName>
    </submittedName>
</protein>
<organism evidence="4 5">
    <name type="scientific">Vannielia litorea</name>
    <dbReference type="NCBI Taxonomy" id="1217970"/>
    <lineage>
        <taxon>Bacteria</taxon>
        <taxon>Pseudomonadati</taxon>
        <taxon>Pseudomonadota</taxon>
        <taxon>Alphaproteobacteria</taxon>
        <taxon>Rhodobacterales</taxon>
        <taxon>Paracoccaceae</taxon>
        <taxon>Vannielia</taxon>
    </lineage>
</organism>
<feature type="domain" description="Methyltransferase" evidence="3">
    <location>
        <begin position="42"/>
        <end position="129"/>
    </location>
</feature>
<dbReference type="PANTHER" id="PTHR43861">
    <property type="entry name" value="TRANS-ACONITATE 2-METHYLTRANSFERASE-RELATED"/>
    <property type="match status" value="1"/>
</dbReference>
<proteinExistence type="predicted"/>
<evidence type="ECO:0000313" key="4">
    <source>
        <dbReference type="EMBL" id="SIO32948.1"/>
    </source>
</evidence>
<dbReference type="OrthoDB" id="9804312at2"/>
<evidence type="ECO:0000313" key="5">
    <source>
        <dbReference type="Proteomes" id="UP000184932"/>
    </source>
</evidence>
<dbReference type="Pfam" id="PF13649">
    <property type="entry name" value="Methyltransf_25"/>
    <property type="match status" value="1"/>
</dbReference>
<dbReference type="GO" id="GO:0032259">
    <property type="term" value="P:methylation"/>
    <property type="evidence" value="ECO:0007669"/>
    <property type="project" value="UniProtKB-KW"/>
</dbReference>
<keyword evidence="1 4" id="KW-0489">Methyltransferase</keyword>
<accession>A0A1N6ILM7</accession>
<dbReference type="PANTHER" id="PTHR43861:SF1">
    <property type="entry name" value="TRANS-ACONITATE 2-METHYLTRANSFERASE"/>
    <property type="match status" value="1"/>
</dbReference>
<dbReference type="AlphaFoldDB" id="A0A1N6ILM7"/>
<dbReference type="Gene3D" id="3.40.50.150">
    <property type="entry name" value="Vaccinia Virus protein VP39"/>
    <property type="match status" value="1"/>
</dbReference>
<gene>
    <name evidence="4" type="ORF">SAMN05444002_4047</name>
</gene>
<name>A0A1N6ILM7_9RHOB</name>
<sequence length="202" mass="21755">MSDETLAIYDREVQAYADRTARMPEWPDLLAFAERLPPGGQVLDLGCGPGFYAKGLIEMGFSVDAVDGSAAMVAHARAQGVEARQARFSEITGEAVYDGVWANFSLLHATRRAFTDHLGRILRALTPGGWLHLGMKLGEGEGPDSLGRFYTYYSEAELEARLAEAGFRVTARRHSQGKGLSGDASAFICLLSQAIPEGGTKG</sequence>